<dbReference type="SUPFAM" id="SSF53474">
    <property type="entry name" value="alpha/beta-Hydrolases"/>
    <property type="match status" value="1"/>
</dbReference>
<evidence type="ECO:0000259" key="1">
    <source>
        <dbReference type="Pfam" id="PF00561"/>
    </source>
</evidence>
<dbReference type="Pfam" id="PF00561">
    <property type="entry name" value="Abhydrolase_1"/>
    <property type="match status" value="1"/>
</dbReference>
<gene>
    <name evidence="2" type="ORF">METZ01_LOCUS414451</name>
</gene>
<dbReference type="InterPro" id="IPR029058">
    <property type="entry name" value="AB_hydrolase_fold"/>
</dbReference>
<feature type="domain" description="AB hydrolase-1" evidence="1">
    <location>
        <begin position="18"/>
        <end position="120"/>
    </location>
</feature>
<protein>
    <recommendedName>
        <fullName evidence="1">AB hydrolase-1 domain-containing protein</fullName>
    </recommendedName>
</protein>
<dbReference type="PRINTS" id="PR00111">
    <property type="entry name" value="ABHYDROLASE"/>
</dbReference>
<dbReference type="PANTHER" id="PTHR46438:SF11">
    <property type="entry name" value="LIPASE-RELATED"/>
    <property type="match status" value="1"/>
</dbReference>
<accession>A0A382WRX2</accession>
<organism evidence="2">
    <name type="scientific">marine metagenome</name>
    <dbReference type="NCBI Taxonomy" id="408172"/>
    <lineage>
        <taxon>unclassified sequences</taxon>
        <taxon>metagenomes</taxon>
        <taxon>ecological metagenomes</taxon>
    </lineage>
</organism>
<dbReference type="AlphaFoldDB" id="A0A382WRX2"/>
<sequence length="190" mass="20436">MVGKNQVHYEQVGEGQDLVLLPTLLAEMTVYDEVIDELSSQFSVTRINFPGFGSSTGPIDQTIEAYADLIAATMKTLSLPAETNLIGNGFGGFVAGTLAIHHGDIINKLVLVDTGPGFPEAAKEPLRILAKKAKGDGMISVLDAAIKRMFPEDFIALNPSVVERRRCHLVEADPDLFANAALSLNSLDNR</sequence>
<reference evidence="2" key="1">
    <citation type="submission" date="2018-05" db="EMBL/GenBank/DDBJ databases">
        <authorList>
            <person name="Lanie J.A."/>
            <person name="Ng W.-L."/>
            <person name="Kazmierczak K.M."/>
            <person name="Andrzejewski T.M."/>
            <person name="Davidsen T.M."/>
            <person name="Wayne K.J."/>
            <person name="Tettelin H."/>
            <person name="Glass J.I."/>
            <person name="Rusch D."/>
            <person name="Podicherti R."/>
            <person name="Tsui H.-C.T."/>
            <person name="Winkler M.E."/>
        </authorList>
    </citation>
    <scope>NUCLEOTIDE SEQUENCE</scope>
</reference>
<evidence type="ECO:0000313" key="2">
    <source>
        <dbReference type="EMBL" id="SVD61597.1"/>
    </source>
</evidence>
<dbReference type="EMBL" id="UINC01162055">
    <property type="protein sequence ID" value="SVD61597.1"/>
    <property type="molecule type" value="Genomic_DNA"/>
</dbReference>
<feature type="non-terminal residue" evidence="2">
    <location>
        <position position="190"/>
    </location>
</feature>
<proteinExistence type="predicted"/>
<name>A0A382WRX2_9ZZZZ</name>
<dbReference type="InterPro" id="IPR000073">
    <property type="entry name" value="AB_hydrolase_1"/>
</dbReference>
<dbReference type="PANTHER" id="PTHR46438">
    <property type="entry name" value="ALPHA/BETA-HYDROLASES SUPERFAMILY PROTEIN"/>
    <property type="match status" value="1"/>
</dbReference>
<dbReference type="Gene3D" id="3.40.50.1820">
    <property type="entry name" value="alpha/beta hydrolase"/>
    <property type="match status" value="1"/>
</dbReference>